<dbReference type="SUPFAM" id="SSF46785">
    <property type="entry name" value="Winged helix' DNA-binding domain"/>
    <property type="match status" value="1"/>
</dbReference>
<dbReference type="InterPro" id="IPR001034">
    <property type="entry name" value="DeoR_HTH"/>
</dbReference>
<evidence type="ECO:0000313" key="5">
    <source>
        <dbReference type="Proteomes" id="UP000339690"/>
    </source>
</evidence>
<dbReference type="PANTHER" id="PTHR34580:SF1">
    <property type="entry name" value="PROTEIN PAFC"/>
    <property type="match status" value="1"/>
</dbReference>
<evidence type="ECO:0000256" key="1">
    <source>
        <dbReference type="ARBA" id="ARBA00023015"/>
    </source>
</evidence>
<dbReference type="Proteomes" id="UP000339690">
    <property type="component" value="Chromosome"/>
</dbReference>
<keyword evidence="5" id="KW-1185">Reference proteome</keyword>
<feature type="domain" description="HTH deoR-type" evidence="3">
    <location>
        <begin position="7"/>
        <end position="66"/>
    </location>
</feature>
<dbReference type="InterPro" id="IPR013196">
    <property type="entry name" value="HTH_11"/>
</dbReference>
<dbReference type="InterPro" id="IPR036390">
    <property type="entry name" value="WH_DNA-bd_sf"/>
</dbReference>
<dbReference type="PROSITE" id="PS51000">
    <property type="entry name" value="HTH_DEOR_2"/>
    <property type="match status" value="1"/>
</dbReference>
<evidence type="ECO:0000313" key="4">
    <source>
        <dbReference type="EMBL" id="QGH32813.1"/>
    </source>
</evidence>
<protein>
    <submittedName>
        <fullName evidence="4">WYL domain-containing protein</fullName>
    </submittedName>
</protein>
<dbReference type="InterPro" id="IPR051534">
    <property type="entry name" value="CBASS_pafABC_assoc_protein"/>
</dbReference>
<evidence type="ECO:0000259" key="3">
    <source>
        <dbReference type="PROSITE" id="PS51000"/>
    </source>
</evidence>
<dbReference type="KEGG" id="grc:GI584_01525"/>
<proteinExistence type="predicted"/>
<keyword evidence="2" id="KW-0804">Transcription</keyword>
<reference evidence="4 5" key="1">
    <citation type="submission" date="2019-11" db="EMBL/GenBank/DDBJ databases">
        <title>Gracilibacillus salitolerans sp. nov., a moderate halophile isolated from a saline soil in northwest China.</title>
        <authorList>
            <person name="Gan L."/>
        </authorList>
    </citation>
    <scope>NUCLEOTIDE SEQUENCE [LARGE SCALE GENOMIC DNA]</scope>
    <source>
        <strain evidence="4 5">SCU50</strain>
    </source>
</reference>
<gene>
    <name evidence="4" type="ORF">GI584_01525</name>
</gene>
<dbReference type="Pfam" id="PF08279">
    <property type="entry name" value="HTH_11"/>
    <property type="match status" value="1"/>
</dbReference>
<accession>A0A5Q2TFN7</accession>
<dbReference type="PIRSF" id="PIRSF016838">
    <property type="entry name" value="PafC"/>
    <property type="match status" value="1"/>
</dbReference>
<dbReference type="PROSITE" id="PS52050">
    <property type="entry name" value="WYL"/>
    <property type="match status" value="1"/>
</dbReference>
<dbReference type="Pfam" id="PF13280">
    <property type="entry name" value="WYL"/>
    <property type="match status" value="1"/>
</dbReference>
<dbReference type="AlphaFoldDB" id="A0A5Q2TFN7"/>
<dbReference type="GO" id="GO:0003700">
    <property type="term" value="F:DNA-binding transcription factor activity"/>
    <property type="evidence" value="ECO:0007669"/>
    <property type="project" value="InterPro"/>
</dbReference>
<organism evidence="4 5">
    <name type="scientific">Gracilibacillus salitolerans</name>
    <dbReference type="NCBI Taxonomy" id="2663022"/>
    <lineage>
        <taxon>Bacteria</taxon>
        <taxon>Bacillati</taxon>
        <taxon>Bacillota</taxon>
        <taxon>Bacilli</taxon>
        <taxon>Bacillales</taxon>
        <taxon>Bacillaceae</taxon>
        <taxon>Gracilibacillus</taxon>
    </lineage>
</organism>
<dbReference type="PANTHER" id="PTHR34580">
    <property type="match status" value="1"/>
</dbReference>
<keyword evidence="1" id="KW-0805">Transcription regulation</keyword>
<dbReference type="InterPro" id="IPR028349">
    <property type="entry name" value="PafC-like"/>
</dbReference>
<dbReference type="SMART" id="SM00420">
    <property type="entry name" value="HTH_DEOR"/>
    <property type="match status" value="1"/>
</dbReference>
<dbReference type="InterPro" id="IPR026881">
    <property type="entry name" value="WYL_dom"/>
</dbReference>
<name>A0A5Q2TFN7_9BACI</name>
<dbReference type="EMBL" id="CP045915">
    <property type="protein sequence ID" value="QGH32813.1"/>
    <property type="molecule type" value="Genomic_DNA"/>
</dbReference>
<dbReference type="InterPro" id="IPR036388">
    <property type="entry name" value="WH-like_DNA-bd_sf"/>
</dbReference>
<sequence length="329" mass="38058">MRCDYMRVHRLISILLLVESRGSIKANELASNLEVSVRTIYRDIDTLCEAGVPLVTTTGPKGGVKLMDGYSTGIKNLHEEDFINLYLSGIGIQPVKESDMSIKLNNTLLKLQKNVPVELGDNFDTIRNRFHFDESPWWGSSIQLAHIDTLLLSVFKSKILTITYKKVSGASSIRRIHPYGIVVKRMDWYLVAYCDNSKGIKTFKCERIVKVDSSNENFYMSDRFSLIDYWDQSKQDFFHKCAENEQYPVQIKIQKKYAQLLSEFEVISMVEEETELTITINLYSYNHALSVILEKVAYVEVIQPSELRVSIEHTLKDVLQKYKRFHLEF</sequence>
<dbReference type="Gene3D" id="1.10.10.10">
    <property type="entry name" value="Winged helix-like DNA-binding domain superfamily/Winged helix DNA-binding domain"/>
    <property type="match status" value="1"/>
</dbReference>
<evidence type="ECO:0000256" key="2">
    <source>
        <dbReference type="ARBA" id="ARBA00023163"/>
    </source>
</evidence>